<sequence length="862" mass="96088">MKKWGKKLLIVLGILFLIILLGNFGLNIWLKNSLPGYIKKNTDYKVSYKKLDVDLLTGNIFSTGISINNKNPLNTDVIGLQGTIDTLKISRFGIYDAVFNKQISSSDLLLARPHLNVILAKPVSQKTGKKRNPVVFENIRINKGDITIFKYTRQKYLAVRDLDLSVNNLQMTEKSVENQLPVVFDQYRIRGRNLFFRPDNIYALKINTITTAEGLMTLEGFRLVPLLNLSQLKRFYPHQTKLYQFIIPKVEFKDVLLRKNKISLSNAVFHSPDLLMYTTDAQLRKSDKPFGFEVSLKAVKLVSAKIKIAKPDGSRLVSADVLNVNISQLMLDKETTKEVIPVGYKNFTVSGRGIAYSGARDFTVGSLALNPTSGELRKISVAGPASLPNKTMTNLLVDRIAFAFNKWGFVDRKLNLDVKEIFVDQAKGTILGTDNPVVRKPGSGGIHFPVIVGKVTIRNSDVAYDKNNQPLAVKNLNASVNGLQLDRGSQNSGMAVSMKDYRVTAGTFSYRNRFYYMTAGQSEFSQNKISINQFAMKPVVSRAQFIRMIPVESDLYDISVQKITAGGSWDFFSGKKFINASTVTLSSADANIFRSKIPKDDPKEKALYSRMLRTIKIPLHVQNLDLKNSKLVYEEDTPESEGPGKLTFSNFNMNVKNLNSAKMKGKPTRVDIKIACSFMNLAPLSVSWNFDVADQKDNFAISGKTVNLPAAGINPFIRPYLHVTATGTIQEMLFNFKGNPAGLGGAFNLKHKDLKVTILNKDSRQKKGLLTAIANLFVKSDSERLPQDVTIEDVERDPTKSFFNLFWKGIEQGLKKTLIGISGGKEEPVNMTTQPVKNVDKKVKQATGKTPGSKNASEKSIK</sequence>
<proteinExistence type="predicted"/>
<protein>
    <recommendedName>
        <fullName evidence="4">DUF748 domain-containing protein</fullName>
    </recommendedName>
</protein>
<comment type="caution">
    <text evidence="2">The sequence shown here is derived from an EMBL/GenBank/DDBJ whole genome shotgun (WGS) entry which is preliminary data.</text>
</comment>
<gene>
    <name evidence="2" type="ORF">QE404_003474</name>
</gene>
<evidence type="ECO:0000313" key="3">
    <source>
        <dbReference type="Proteomes" id="UP001225072"/>
    </source>
</evidence>
<reference evidence="2 3" key="1">
    <citation type="submission" date="2023-07" db="EMBL/GenBank/DDBJ databases">
        <title>Functional and genomic diversity of the sorghum phyllosphere microbiome.</title>
        <authorList>
            <person name="Shade A."/>
        </authorList>
    </citation>
    <scope>NUCLEOTIDE SEQUENCE [LARGE SCALE GENOMIC DNA]</scope>
    <source>
        <strain evidence="2 3">SORGH_AS_1064</strain>
    </source>
</reference>
<keyword evidence="3" id="KW-1185">Reference proteome</keyword>
<accession>A0ABU0TMQ9</accession>
<dbReference type="RefSeq" id="WP_307454024.1">
    <property type="nucleotide sequence ID" value="NZ_JAUTAL010000001.1"/>
</dbReference>
<evidence type="ECO:0000256" key="1">
    <source>
        <dbReference type="SAM" id="MobiDB-lite"/>
    </source>
</evidence>
<dbReference type="EMBL" id="JAUTAL010000001">
    <property type="protein sequence ID" value="MDQ1098327.1"/>
    <property type="molecule type" value="Genomic_DNA"/>
</dbReference>
<evidence type="ECO:0008006" key="4">
    <source>
        <dbReference type="Google" id="ProtNLM"/>
    </source>
</evidence>
<dbReference type="Proteomes" id="UP001225072">
    <property type="component" value="Unassembled WGS sequence"/>
</dbReference>
<organism evidence="2 3">
    <name type="scientific">Chryseobacterium camelliae</name>
    <dbReference type="NCBI Taxonomy" id="1265445"/>
    <lineage>
        <taxon>Bacteria</taxon>
        <taxon>Pseudomonadati</taxon>
        <taxon>Bacteroidota</taxon>
        <taxon>Flavobacteriia</taxon>
        <taxon>Flavobacteriales</taxon>
        <taxon>Weeksellaceae</taxon>
        <taxon>Chryseobacterium group</taxon>
        <taxon>Chryseobacterium</taxon>
    </lineage>
</organism>
<name>A0ABU0TMQ9_9FLAO</name>
<feature type="region of interest" description="Disordered" evidence="1">
    <location>
        <begin position="826"/>
        <end position="862"/>
    </location>
</feature>
<evidence type="ECO:0000313" key="2">
    <source>
        <dbReference type="EMBL" id="MDQ1098327.1"/>
    </source>
</evidence>